<evidence type="ECO:0000256" key="1">
    <source>
        <dbReference type="ARBA" id="ARBA00004418"/>
    </source>
</evidence>
<reference evidence="11 12" key="1">
    <citation type="submission" date="2024-03" db="EMBL/GenBank/DDBJ databases">
        <title>Community enrichment and isolation of bacterial strains for fucoidan degradation.</title>
        <authorList>
            <person name="Sichert A."/>
        </authorList>
    </citation>
    <scope>NUCLEOTIDE SEQUENCE [LARGE SCALE GENOMIC DNA]</scope>
    <source>
        <strain evidence="11 12">AS76</strain>
    </source>
</reference>
<feature type="signal peptide" evidence="10">
    <location>
        <begin position="1"/>
        <end position="28"/>
    </location>
</feature>
<dbReference type="NCBIfam" id="TIGR00547">
    <property type="entry name" value="lolA"/>
    <property type="match status" value="1"/>
</dbReference>
<evidence type="ECO:0000313" key="12">
    <source>
        <dbReference type="Proteomes" id="UP001449225"/>
    </source>
</evidence>
<keyword evidence="5 10" id="KW-0813">Transport</keyword>
<keyword evidence="6 10" id="KW-0732">Signal</keyword>
<dbReference type="Gene3D" id="2.50.20.10">
    <property type="entry name" value="Lipoprotein localisation LolA/LolB/LppX"/>
    <property type="match status" value="1"/>
</dbReference>
<dbReference type="CDD" id="cd16325">
    <property type="entry name" value="LolA"/>
    <property type="match status" value="1"/>
</dbReference>
<comment type="similarity">
    <text evidence="2 10">Belongs to the LolA family.</text>
</comment>
<gene>
    <name evidence="10 11" type="primary">lolA</name>
    <name evidence="11" type="ORF">WNY58_13770</name>
</gene>
<dbReference type="RefSeq" id="WP_067987152.1">
    <property type="nucleotide sequence ID" value="NZ_CAXBCE010000035.1"/>
</dbReference>
<organism evidence="11 12">
    <name type="scientific">Neptuniibacter pectenicola</name>
    <dbReference type="NCBI Taxonomy" id="1806669"/>
    <lineage>
        <taxon>Bacteria</taxon>
        <taxon>Pseudomonadati</taxon>
        <taxon>Pseudomonadota</taxon>
        <taxon>Gammaproteobacteria</taxon>
        <taxon>Oceanospirillales</taxon>
        <taxon>Oceanospirillaceae</taxon>
        <taxon>Neptuniibacter</taxon>
    </lineage>
</organism>
<dbReference type="Pfam" id="PF03548">
    <property type="entry name" value="LolA"/>
    <property type="match status" value="1"/>
</dbReference>
<keyword evidence="7 10" id="KW-0574">Periplasm</keyword>
<keyword evidence="12" id="KW-1185">Reference proteome</keyword>
<keyword evidence="11" id="KW-0449">Lipoprotein</keyword>
<comment type="caution">
    <text evidence="11">The sequence shown here is derived from an EMBL/GenBank/DDBJ whole genome shotgun (WGS) entry which is preliminary data.</text>
</comment>
<evidence type="ECO:0000256" key="8">
    <source>
        <dbReference type="ARBA" id="ARBA00022927"/>
    </source>
</evidence>
<dbReference type="InterPro" id="IPR004564">
    <property type="entry name" value="OM_lipoprot_carrier_LolA-like"/>
</dbReference>
<comment type="subunit">
    <text evidence="3 10">Monomer.</text>
</comment>
<evidence type="ECO:0000256" key="7">
    <source>
        <dbReference type="ARBA" id="ARBA00022764"/>
    </source>
</evidence>
<evidence type="ECO:0000256" key="10">
    <source>
        <dbReference type="HAMAP-Rule" id="MF_00240"/>
    </source>
</evidence>
<evidence type="ECO:0000256" key="4">
    <source>
        <dbReference type="ARBA" id="ARBA00014035"/>
    </source>
</evidence>
<evidence type="ECO:0000256" key="6">
    <source>
        <dbReference type="ARBA" id="ARBA00022729"/>
    </source>
</evidence>
<protein>
    <recommendedName>
        <fullName evidence="4 10">Outer-membrane lipoprotein carrier protein</fullName>
    </recommendedName>
</protein>
<keyword evidence="9 10" id="KW-0143">Chaperone</keyword>
<dbReference type="SUPFAM" id="SSF89392">
    <property type="entry name" value="Prokaryotic lipoproteins and lipoprotein localization factors"/>
    <property type="match status" value="1"/>
</dbReference>
<dbReference type="HAMAP" id="MF_00240">
    <property type="entry name" value="LolA"/>
    <property type="match status" value="1"/>
</dbReference>
<dbReference type="InterPro" id="IPR018323">
    <property type="entry name" value="OM_lipoprot_carrier_LolA_Pbac"/>
</dbReference>
<evidence type="ECO:0000256" key="2">
    <source>
        <dbReference type="ARBA" id="ARBA00007615"/>
    </source>
</evidence>
<dbReference type="Proteomes" id="UP001449225">
    <property type="component" value="Unassembled WGS sequence"/>
</dbReference>
<dbReference type="EMBL" id="JBBMRA010000015">
    <property type="protein sequence ID" value="MEM5537459.1"/>
    <property type="molecule type" value="Genomic_DNA"/>
</dbReference>
<comment type="function">
    <text evidence="10">Participates in the translocation of lipoproteins from the inner membrane to the outer membrane. Only forms a complex with a lipoprotein if the residue after the N-terminal Cys is not an aspartate (The Asp acts as a targeting signal to indicate that the lipoprotein should stay in the inner membrane).</text>
</comment>
<dbReference type="InterPro" id="IPR029046">
    <property type="entry name" value="LolA/LolB/LppX"/>
</dbReference>
<evidence type="ECO:0000256" key="3">
    <source>
        <dbReference type="ARBA" id="ARBA00011245"/>
    </source>
</evidence>
<proteinExistence type="inferred from homology"/>
<evidence type="ECO:0000256" key="9">
    <source>
        <dbReference type="ARBA" id="ARBA00023186"/>
    </source>
</evidence>
<evidence type="ECO:0000256" key="5">
    <source>
        <dbReference type="ARBA" id="ARBA00022448"/>
    </source>
</evidence>
<comment type="subcellular location">
    <subcellularLocation>
        <location evidence="1 10">Periplasm</location>
    </subcellularLocation>
</comment>
<name>A0ABU9TUR7_9GAMM</name>
<evidence type="ECO:0000313" key="11">
    <source>
        <dbReference type="EMBL" id="MEM5537459.1"/>
    </source>
</evidence>
<accession>A0ABU9TUR7</accession>
<sequence precursor="true">MRLVSLTKKILVTTVLGSSLFCSSLALAATGAEKLTELLASYDGFSAQFQQVTLSDNGREAQKTEGSVLLSKPNRFRWETQQPFPQEIVSDGQFIWIYDPDLEQVTQRSAATQQESAPALILNGQIEQLQKTYNIRLMDDTGDEQLFDLTPLSDQHSFSRIRLAFSGQVISELMLVDSLGQRTSVVFSDQQLNPAFSADSFFFRIPKDTDVIVDIEE</sequence>
<keyword evidence="8 10" id="KW-0653">Protein transport</keyword>
<dbReference type="PANTHER" id="PTHR35869:SF1">
    <property type="entry name" value="OUTER-MEMBRANE LIPOPROTEIN CARRIER PROTEIN"/>
    <property type="match status" value="1"/>
</dbReference>
<feature type="chain" id="PRO_5044940836" description="Outer-membrane lipoprotein carrier protein" evidence="10">
    <location>
        <begin position="29"/>
        <end position="217"/>
    </location>
</feature>
<dbReference type="PANTHER" id="PTHR35869">
    <property type="entry name" value="OUTER-MEMBRANE LIPOPROTEIN CARRIER PROTEIN"/>
    <property type="match status" value="1"/>
</dbReference>